<accession>A0AAE8ZTF3</accession>
<evidence type="ECO:0000313" key="2">
    <source>
        <dbReference type="Proteomes" id="UP000827892"/>
    </source>
</evidence>
<dbReference type="AlphaFoldDB" id="A0AAE8ZTF3"/>
<name>A0AAE8ZTF3_CAEBR</name>
<gene>
    <name evidence="1" type="ORF">L3Y34_011679</name>
</gene>
<protein>
    <recommendedName>
        <fullName evidence="3">Pyridoxal 5'-phosphate synthase</fullName>
    </recommendedName>
</protein>
<evidence type="ECO:0008006" key="3">
    <source>
        <dbReference type="Google" id="ProtNLM"/>
    </source>
</evidence>
<organism evidence="1 2">
    <name type="scientific">Caenorhabditis briggsae</name>
    <dbReference type="NCBI Taxonomy" id="6238"/>
    <lineage>
        <taxon>Eukaryota</taxon>
        <taxon>Metazoa</taxon>
        <taxon>Ecdysozoa</taxon>
        <taxon>Nematoda</taxon>
        <taxon>Chromadorea</taxon>
        <taxon>Rhabditida</taxon>
        <taxon>Rhabditina</taxon>
        <taxon>Rhabditomorpha</taxon>
        <taxon>Rhabditoidea</taxon>
        <taxon>Rhabditidae</taxon>
        <taxon>Peloderinae</taxon>
        <taxon>Caenorhabditis</taxon>
    </lineage>
</organism>
<dbReference type="EMBL" id="CP090896">
    <property type="protein sequence ID" value="ULT81876.1"/>
    <property type="molecule type" value="Genomic_DNA"/>
</dbReference>
<proteinExistence type="predicted"/>
<dbReference type="Proteomes" id="UP000827892">
    <property type="component" value="Chromosome X"/>
</dbReference>
<reference evidence="1 2" key="1">
    <citation type="submission" date="2022-05" db="EMBL/GenBank/DDBJ databases">
        <title>Chromosome-level reference genomes for two strains of Caenorhabditis briggsae: an improved platform for comparative genomics.</title>
        <authorList>
            <person name="Stevens L."/>
            <person name="Andersen E.C."/>
        </authorList>
    </citation>
    <scope>NUCLEOTIDE SEQUENCE [LARGE SCALE GENOMIC DNA]</scope>
    <source>
        <strain evidence="1">QX1410_ONT</strain>
        <tissue evidence="1">Whole-organism</tissue>
    </source>
</reference>
<evidence type="ECO:0000313" key="1">
    <source>
        <dbReference type="EMBL" id="ULT81876.1"/>
    </source>
</evidence>
<sequence>METPSIDIQNIRAQYGNTYLLEENLPSTNPFTLFDIWFREVASETGLTLEEISPVCVSWERSSVHRPEWFC</sequence>